<evidence type="ECO:0000313" key="2">
    <source>
        <dbReference type="Proteomes" id="UP000019141"/>
    </source>
</evidence>
<protein>
    <submittedName>
        <fullName evidence="1">Uncharacterized protein</fullName>
    </submittedName>
</protein>
<dbReference type="EMBL" id="AZHW01000074">
    <property type="protein sequence ID" value="ETX03141.1"/>
    <property type="molecule type" value="Genomic_DNA"/>
</dbReference>
<gene>
    <name evidence="1" type="ORF">ETSY1_01090</name>
</gene>
<proteinExistence type="predicted"/>
<dbReference type="InterPro" id="IPR053717">
    <property type="entry name" value="MerB_lyase_sf"/>
</dbReference>
<dbReference type="InterPro" id="IPR036390">
    <property type="entry name" value="WH_DNA-bd_sf"/>
</dbReference>
<comment type="caution">
    <text evidence="1">The sequence shown here is derived from an EMBL/GenBank/DDBJ whole genome shotgun (WGS) entry which is preliminary data.</text>
</comment>
<dbReference type="SUPFAM" id="SSF160387">
    <property type="entry name" value="NosL/MerB-like"/>
    <property type="match status" value="1"/>
</dbReference>
<dbReference type="Pfam" id="PF03243">
    <property type="entry name" value="MerB"/>
    <property type="match status" value="1"/>
</dbReference>
<organism evidence="1 2">
    <name type="scientific">Entotheonella factor</name>
    <dbReference type="NCBI Taxonomy" id="1429438"/>
    <lineage>
        <taxon>Bacteria</taxon>
        <taxon>Pseudomonadati</taxon>
        <taxon>Nitrospinota/Tectimicrobiota group</taxon>
        <taxon>Candidatus Tectimicrobiota</taxon>
        <taxon>Candidatus Entotheonellia</taxon>
        <taxon>Candidatus Entotheonellales</taxon>
        <taxon>Candidatus Entotheonellaceae</taxon>
        <taxon>Candidatus Entotheonella</taxon>
    </lineage>
</organism>
<dbReference type="InterPro" id="IPR004927">
    <property type="entry name" value="MerB"/>
</dbReference>
<accession>W4LZG1</accession>
<dbReference type="AlphaFoldDB" id="W4LZG1"/>
<dbReference type="GO" id="GO:0018836">
    <property type="term" value="F:alkylmercury lyase activity"/>
    <property type="evidence" value="ECO:0007669"/>
    <property type="project" value="InterPro"/>
</dbReference>
<dbReference type="Gene3D" id="3.30.450.410">
    <property type="match status" value="1"/>
</dbReference>
<dbReference type="Proteomes" id="UP000019141">
    <property type="component" value="Unassembled WGS sequence"/>
</dbReference>
<dbReference type="HOGENOM" id="CLU_1624125_0_0_7"/>
<keyword evidence="2" id="KW-1185">Reference proteome</keyword>
<evidence type="ECO:0000313" key="1">
    <source>
        <dbReference type="EMBL" id="ETX03141.1"/>
    </source>
</evidence>
<sequence>MIDKTELKQAWRHRHCHLSETQEQLRRAAFGLVRAGCAATEAQLAQRVQLPHNRVREELRTLEQQGLIVCDTTSVVGIYGLSLVTTPHQLNLDGQPLLTWCALDAVGIAAGLAANAVVQASCFRCGEALTIPFRAGQVGAVSTAEVCIWLTPPGQGASAVADT</sequence>
<dbReference type="SUPFAM" id="SSF46785">
    <property type="entry name" value="Winged helix' DNA-binding domain"/>
    <property type="match status" value="1"/>
</dbReference>
<name>W4LZG1_ENTF1</name>
<reference evidence="1 2" key="1">
    <citation type="journal article" date="2014" name="Nature">
        <title>An environmental bacterial taxon with a large and distinct metabolic repertoire.</title>
        <authorList>
            <person name="Wilson M.C."/>
            <person name="Mori T."/>
            <person name="Ruckert C."/>
            <person name="Uria A.R."/>
            <person name="Helf M.J."/>
            <person name="Takada K."/>
            <person name="Gernert C."/>
            <person name="Steffens U.A."/>
            <person name="Heycke N."/>
            <person name="Schmitt S."/>
            <person name="Rinke C."/>
            <person name="Helfrich E.J."/>
            <person name="Brachmann A.O."/>
            <person name="Gurgui C."/>
            <person name="Wakimoto T."/>
            <person name="Kracht M."/>
            <person name="Crusemann M."/>
            <person name="Hentschel U."/>
            <person name="Abe I."/>
            <person name="Matsunaga S."/>
            <person name="Kalinowski J."/>
            <person name="Takeyama H."/>
            <person name="Piel J."/>
        </authorList>
    </citation>
    <scope>NUCLEOTIDE SEQUENCE [LARGE SCALE GENOMIC DNA]</scope>
    <source>
        <strain evidence="2">TSY1</strain>
    </source>
</reference>